<evidence type="ECO:0000256" key="10">
    <source>
        <dbReference type="ARBA" id="ARBA00023136"/>
    </source>
</evidence>
<evidence type="ECO:0000256" key="4">
    <source>
        <dbReference type="ARBA" id="ARBA00022692"/>
    </source>
</evidence>
<keyword evidence="11" id="KW-0675">Receptor</keyword>
<accession>A0A178D8G6</accession>
<dbReference type="RefSeq" id="XP_022502666.1">
    <property type="nucleotide sequence ID" value="XM_022641464.1"/>
</dbReference>
<name>A0A178D8G6_9EURO</name>
<keyword evidence="8" id="KW-0811">Translocation</keyword>
<dbReference type="OrthoDB" id="10016939at2759"/>
<dbReference type="InterPro" id="IPR005683">
    <property type="entry name" value="Tom22"/>
</dbReference>
<protein>
    <recommendedName>
        <fullName evidence="15">Mitochondrial import receptor subunit tom22</fullName>
    </recommendedName>
</protein>
<evidence type="ECO:0000313" key="14">
    <source>
        <dbReference type="Proteomes" id="UP000185904"/>
    </source>
</evidence>
<reference evidence="13 14" key="1">
    <citation type="submission" date="2016-03" db="EMBL/GenBank/DDBJ databases">
        <title>The draft genome sequence of Fonsecaea nubica causative agent of cutaneous subcutaneous infection in human host.</title>
        <authorList>
            <person name="Costa F."/>
            <person name="Sybren D.H."/>
            <person name="Raittz R.T."/>
            <person name="Weiss V.A."/>
            <person name="Leao A.C."/>
            <person name="Gomes R."/>
            <person name="De Souza E.M."/>
            <person name="Pedrosa F.O."/>
            <person name="Steffens M.B."/>
            <person name="Bombassaro A."/>
            <person name="Tadra-Sfeir M.Z."/>
            <person name="Moreno L.F."/>
            <person name="Najafzadeh M.J."/>
            <person name="Felipe M.S."/>
            <person name="Teixeira M."/>
            <person name="Sun J."/>
            <person name="Xi L."/>
            <person name="Castro M.A."/>
            <person name="Vicente V.A."/>
        </authorList>
    </citation>
    <scope>NUCLEOTIDE SEQUENCE [LARGE SCALE GENOMIC DNA]</scope>
    <source>
        <strain evidence="13 14">CBS 269.64</strain>
    </source>
</reference>
<evidence type="ECO:0008006" key="15">
    <source>
        <dbReference type="Google" id="ProtNLM"/>
    </source>
</evidence>
<sequence length="197" mass="21388">MVKLEELEDEHFINKPDTTKDGALLADDDEDYTDTVVPSLCLVPLRRGPMINPSSGRFSPSSLANHSHKIDVHDLTFSSNLDSEISDDDAVDAPLDESIIDRLSALRDIVPPKTRARFVSATQTVFSAANASVTFGGKSLWVIATSILLLGIPYALALGEEQQYMEEERQRGIMEQGTQGIIQGGQQPGHGDAKPAL</sequence>
<dbReference type="GO" id="GO:0006886">
    <property type="term" value="P:intracellular protein transport"/>
    <property type="evidence" value="ECO:0007669"/>
    <property type="project" value="InterPro"/>
</dbReference>
<keyword evidence="9" id="KW-0496">Mitochondrion</keyword>
<gene>
    <name evidence="13" type="ORF">AYO20_03161</name>
</gene>
<organism evidence="13 14">
    <name type="scientific">Fonsecaea nubica</name>
    <dbReference type="NCBI Taxonomy" id="856822"/>
    <lineage>
        <taxon>Eukaryota</taxon>
        <taxon>Fungi</taxon>
        <taxon>Dikarya</taxon>
        <taxon>Ascomycota</taxon>
        <taxon>Pezizomycotina</taxon>
        <taxon>Eurotiomycetes</taxon>
        <taxon>Chaetothyriomycetidae</taxon>
        <taxon>Chaetothyriales</taxon>
        <taxon>Herpotrichiellaceae</taxon>
        <taxon>Fonsecaea</taxon>
    </lineage>
</organism>
<comment type="caution">
    <text evidence="13">The sequence shown here is derived from an EMBL/GenBank/DDBJ whole genome shotgun (WGS) entry which is preliminary data.</text>
</comment>
<keyword evidence="7" id="KW-1133">Transmembrane helix</keyword>
<keyword evidence="4" id="KW-0812">Transmembrane</keyword>
<dbReference type="PANTHER" id="PTHR12504:SF0">
    <property type="entry name" value="MITOCHONDRIAL IMPORT RECEPTOR SUBUNIT TOM22 HOMOLOG"/>
    <property type="match status" value="1"/>
</dbReference>
<feature type="compositionally biased region" description="Basic and acidic residues" evidence="12">
    <location>
        <begin position="10"/>
        <end position="20"/>
    </location>
</feature>
<keyword evidence="10" id="KW-0472">Membrane</keyword>
<keyword evidence="14" id="KW-1185">Reference proteome</keyword>
<dbReference type="GO" id="GO:0005741">
    <property type="term" value="C:mitochondrial outer membrane"/>
    <property type="evidence" value="ECO:0007669"/>
    <property type="project" value="UniProtKB-SubCell"/>
</dbReference>
<dbReference type="Pfam" id="PF04281">
    <property type="entry name" value="Tom22"/>
    <property type="match status" value="1"/>
</dbReference>
<dbReference type="CDD" id="cd22884">
    <property type="entry name" value="TOM22"/>
    <property type="match status" value="1"/>
</dbReference>
<evidence type="ECO:0000256" key="2">
    <source>
        <dbReference type="ARBA" id="ARBA00009874"/>
    </source>
</evidence>
<evidence type="ECO:0000256" key="1">
    <source>
        <dbReference type="ARBA" id="ARBA00004572"/>
    </source>
</evidence>
<proteinExistence type="inferred from homology"/>
<evidence type="ECO:0000256" key="6">
    <source>
        <dbReference type="ARBA" id="ARBA00022927"/>
    </source>
</evidence>
<comment type="similarity">
    <text evidence="2">Belongs to the Tom22 family.</text>
</comment>
<dbReference type="PANTHER" id="PTHR12504">
    <property type="entry name" value="MITOCHONDRIAL IMPORT RECEPTOR SUBUNIT TOM22"/>
    <property type="match status" value="1"/>
</dbReference>
<dbReference type="Proteomes" id="UP000185904">
    <property type="component" value="Unassembled WGS sequence"/>
</dbReference>
<evidence type="ECO:0000256" key="7">
    <source>
        <dbReference type="ARBA" id="ARBA00022989"/>
    </source>
</evidence>
<comment type="subcellular location">
    <subcellularLocation>
        <location evidence="1">Mitochondrion outer membrane</location>
        <topology evidence="1">Single-pass membrane protein</topology>
    </subcellularLocation>
</comment>
<dbReference type="GeneID" id="34586583"/>
<evidence type="ECO:0000256" key="5">
    <source>
        <dbReference type="ARBA" id="ARBA00022787"/>
    </source>
</evidence>
<evidence type="ECO:0000256" key="8">
    <source>
        <dbReference type="ARBA" id="ARBA00023010"/>
    </source>
</evidence>
<evidence type="ECO:0000256" key="3">
    <source>
        <dbReference type="ARBA" id="ARBA00022448"/>
    </source>
</evidence>
<keyword evidence="6" id="KW-0653">Protein transport</keyword>
<evidence type="ECO:0000256" key="9">
    <source>
        <dbReference type="ARBA" id="ARBA00023128"/>
    </source>
</evidence>
<dbReference type="EMBL" id="LVCJ01000014">
    <property type="protein sequence ID" value="OAL37654.1"/>
    <property type="molecule type" value="Genomic_DNA"/>
</dbReference>
<keyword evidence="3" id="KW-0813">Transport</keyword>
<evidence type="ECO:0000313" key="13">
    <source>
        <dbReference type="EMBL" id="OAL37654.1"/>
    </source>
</evidence>
<keyword evidence="5" id="KW-1000">Mitochondrion outer membrane</keyword>
<evidence type="ECO:0000256" key="11">
    <source>
        <dbReference type="ARBA" id="ARBA00023170"/>
    </source>
</evidence>
<feature type="region of interest" description="Disordered" evidence="12">
    <location>
        <begin position="1"/>
        <end position="20"/>
    </location>
</feature>
<dbReference type="AlphaFoldDB" id="A0A178D8G6"/>
<evidence type="ECO:0000256" key="12">
    <source>
        <dbReference type="SAM" id="MobiDB-lite"/>
    </source>
</evidence>